<feature type="region of interest" description="Disordered" evidence="13">
    <location>
        <begin position="1425"/>
        <end position="1533"/>
    </location>
</feature>
<evidence type="ECO:0000256" key="5">
    <source>
        <dbReference type="ARBA" id="ARBA00022806"/>
    </source>
</evidence>
<evidence type="ECO:0000256" key="11">
    <source>
        <dbReference type="ARBA" id="ARBA00034808"/>
    </source>
</evidence>
<keyword evidence="4" id="KW-0378">Hydrolase</keyword>
<feature type="compositionally biased region" description="Acidic residues" evidence="13">
    <location>
        <begin position="166"/>
        <end position="179"/>
    </location>
</feature>
<dbReference type="GO" id="GO:0016787">
    <property type="term" value="F:hydrolase activity"/>
    <property type="evidence" value="ECO:0007669"/>
    <property type="project" value="UniProtKB-KW"/>
</dbReference>
<dbReference type="PANTHER" id="PTHR13710">
    <property type="entry name" value="DNA HELICASE RECQ FAMILY MEMBER"/>
    <property type="match status" value="1"/>
</dbReference>
<feature type="compositionally biased region" description="Low complexity" evidence="13">
    <location>
        <begin position="1503"/>
        <end position="1526"/>
    </location>
</feature>
<sequence>MTKNNLSAHLKWLLKQGPSLYPSLTPSPEDNRIYPEHEGRPTALDITILEVSSTGPTGGGVGDSQVATDGDGTEVISDTEMARLYLAPQSASKPRMLSRQNGGLLGTPKTPSYRARTEAVSSQSATQRSGVSKERQIYTPASQSYRLPKSTPQRSGPHLAWTSSFDDIDAIDLTGDGEQETPSSDTLEEFGEPRQLWTEKLASRREPTEKRGKKRKSDEYSSDLRSPRKQSSIDRSPRKANKSSYSEKEQAAKSAIDSPVTFSSKKDTSMNQSIRDAQRTRSIEVIADSDDEGELFGDWPEEPEVDAMSITEDKLYPDLPKQSSSAESGFCQNVQSTKPNDRYQSPGTRDSLSVQRRPETSPTRPLPVSTIPSSSGSQTKISDTARKFLALSVELLDATIASLKEIQGKKAMVMLESCFAGEQPPADLLEENKLTNARVKAIEKLQQYKAAHQVYTSEQEELKHAALQALTAGENATKETTRIQRIAAELKQIESQMSDLIEQADVFNLLDDTSSLQSSKPHGLSTVQPPSHTFGMANDPFKPMRTESTTSFMPPVKSTFELESSKKDALRTTNVAPLTAERNVSSAYFEDDDLTFPGEDLGITRTMGSPPFRCVDFDEFEMDADDEEMLQAAVNLEGGYPHLNQSTQPSNRKVFAETSGNATRTALVSKSPSTNALFRHPWSMDVKSVLKDRFHLRGFRLNQLEAINATLGGKDTFVLMPTGGGKSLCYQLPSVITSGNTRGVTIVVSPLLSLMEDQVMHLKQLKIKAFLLNGDTKADERKWISDTLTGPNAEQEIQLLYITPEMISKNQKLIQTMEKLHRRRRLARIVIDEAHCVSQWGHDFRPDYKELGNVRSRFSGVPVIALTATATENVKIDVIQNLHMDGCEVFTQSFNRPNLTYEIRQKKGSDLLGNIAATITGNYKRQSGIIYCLSRKHCEKVAEDLRKKYSISAAHYHAGMPATDKGAVQKDWQSGKTQVIVATIAFGMGIDKPDVRFVIHHTIPKSLEGYYQETGRAGRDGKRSGCYLYYSYKDTAALKRMIDEGDGDWQQKQRQRQMLRNVVQFCENKTDCRRVQILAYFNEHFRAEDCNETCDNCQSDAVFELQDFSRYIAPAINIVKHFQEREEKVTLLQCADMFRGGSSRKVSEENKKLPWFGAGSDLDMGETERIFYRLVTEEALYEYNVSNSRKFTNQYVKVGRRAPDFLEGRRLLKMQVRISPTKKRAAKPVSRGRAEDFPQSTNVSSPVQSANQRRLAKTKRRKAAAEDSDSDGFEPLRIGGQPSRIREATVGPPITDDVKLKDLDYLHKMVVEDFVSHAKNVCQEIMMERSLRDQPFSDSILRDMAIYFPRTKSELLEIPNIDPDKVDRYGSQFLKLIRDSKKRYLEMQGEKDDHTSGIVPDPNHHNVFNVSSDEEEFAEGDDLFVDDNASTVDESSNDFRSRYFDTESIEPSGHGSYGDETQSGSRRRKSGGSKRPTTKRVRRKEPGSSSQRTKPYKPRTKVGGRSNAAGSSSRKPTSSASKASKSGIQMMPV</sequence>
<dbReference type="InterPro" id="IPR018982">
    <property type="entry name" value="RQC_domain"/>
</dbReference>
<dbReference type="NCBIfam" id="TIGR00614">
    <property type="entry name" value="recQ_fam"/>
    <property type="match status" value="1"/>
</dbReference>
<evidence type="ECO:0000259" key="14">
    <source>
        <dbReference type="PROSITE" id="PS50967"/>
    </source>
</evidence>
<keyword evidence="5" id="KW-0347">Helicase</keyword>
<evidence type="ECO:0000256" key="1">
    <source>
        <dbReference type="ARBA" id="ARBA00004123"/>
    </source>
</evidence>
<evidence type="ECO:0000313" key="18">
    <source>
        <dbReference type="Proteomes" id="UP000184188"/>
    </source>
</evidence>
<dbReference type="PANTHER" id="PTHR13710:SF153">
    <property type="entry name" value="RECQ-LIKE DNA HELICASE BLM"/>
    <property type="match status" value="1"/>
</dbReference>
<comment type="subcellular location">
    <subcellularLocation>
        <location evidence="1">Nucleus</location>
    </subcellularLocation>
</comment>
<dbReference type="GO" id="GO:0005524">
    <property type="term" value="F:ATP binding"/>
    <property type="evidence" value="ECO:0007669"/>
    <property type="project" value="UniProtKB-KW"/>
</dbReference>
<dbReference type="CDD" id="cd18794">
    <property type="entry name" value="SF2_C_RecQ"/>
    <property type="match status" value="1"/>
</dbReference>
<evidence type="ECO:0000256" key="6">
    <source>
        <dbReference type="ARBA" id="ARBA00022840"/>
    </source>
</evidence>
<feature type="compositionally biased region" description="Acidic residues" evidence="13">
    <location>
        <begin position="287"/>
        <end position="302"/>
    </location>
</feature>
<feature type="domain" description="HRDC" evidence="14">
    <location>
        <begin position="1304"/>
        <end position="1387"/>
    </location>
</feature>
<reference evidence="18" key="1">
    <citation type="journal article" date="2017" name="Genome Biol.">
        <title>Comparative genomics reveals high biological diversity and specific adaptations in the industrially and medically important fungal genus Aspergillus.</title>
        <authorList>
            <person name="de Vries R.P."/>
            <person name="Riley R."/>
            <person name="Wiebenga A."/>
            <person name="Aguilar-Osorio G."/>
            <person name="Amillis S."/>
            <person name="Uchima C.A."/>
            <person name="Anderluh G."/>
            <person name="Asadollahi M."/>
            <person name="Askin M."/>
            <person name="Barry K."/>
            <person name="Battaglia E."/>
            <person name="Bayram O."/>
            <person name="Benocci T."/>
            <person name="Braus-Stromeyer S.A."/>
            <person name="Caldana C."/>
            <person name="Canovas D."/>
            <person name="Cerqueira G.C."/>
            <person name="Chen F."/>
            <person name="Chen W."/>
            <person name="Choi C."/>
            <person name="Clum A."/>
            <person name="Dos Santos R.A."/>
            <person name="Damasio A.R."/>
            <person name="Diallinas G."/>
            <person name="Emri T."/>
            <person name="Fekete E."/>
            <person name="Flipphi M."/>
            <person name="Freyberg S."/>
            <person name="Gallo A."/>
            <person name="Gournas C."/>
            <person name="Habgood R."/>
            <person name="Hainaut M."/>
            <person name="Harispe M.L."/>
            <person name="Henrissat B."/>
            <person name="Hilden K.S."/>
            <person name="Hope R."/>
            <person name="Hossain A."/>
            <person name="Karabika E."/>
            <person name="Karaffa L."/>
            <person name="Karanyi Z."/>
            <person name="Krasevec N."/>
            <person name="Kuo A."/>
            <person name="Kusch H."/>
            <person name="LaButti K."/>
            <person name="Lagendijk E.L."/>
            <person name="Lapidus A."/>
            <person name="Levasseur A."/>
            <person name="Lindquist E."/>
            <person name="Lipzen A."/>
            <person name="Logrieco A.F."/>
            <person name="MacCabe A."/>
            <person name="Maekelae M.R."/>
            <person name="Malavazi I."/>
            <person name="Melin P."/>
            <person name="Meyer V."/>
            <person name="Mielnichuk N."/>
            <person name="Miskei M."/>
            <person name="Molnar A.P."/>
            <person name="Mule G."/>
            <person name="Ngan C.Y."/>
            <person name="Orejas M."/>
            <person name="Orosz E."/>
            <person name="Ouedraogo J.P."/>
            <person name="Overkamp K.M."/>
            <person name="Park H.-S."/>
            <person name="Perrone G."/>
            <person name="Piumi F."/>
            <person name="Punt P.J."/>
            <person name="Ram A.F."/>
            <person name="Ramon A."/>
            <person name="Rauscher S."/>
            <person name="Record E."/>
            <person name="Riano-Pachon D.M."/>
            <person name="Robert V."/>
            <person name="Roehrig J."/>
            <person name="Ruller R."/>
            <person name="Salamov A."/>
            <person name="Salih N.S."/>
            <person name="Samson R.A."/>
            <person name="Sandor E."/>
            <person name="Sanguinetti M."/>
            <person name="Schuetze T."/>
            <person name="Sepcic K."/>
            <person name="Shelest E."/>
            <person name="Sherlock G."/>
            <person name="Sophianopoulou V."/>
            <person name="Squina F.M."/>
            <person name="Sun H."/>
            <person name="Susca A."/>
            <person name="Todd R.B."/>
            <person name="Tsang A."/>
            <person name="Unkles S.E."/>
            <person name="van de Wiele N."/>
            <person name="van Rossen-Uffink D."/>
            <person name="Oliveira J.V."/>
            <person name="Vesth T.C."/>
            <person name="Visser J."/>
            <person name="Yu J.-H."/>
            <person name="Zhou M."/>
            <person name="Andersen M.R."/>
            <person name="Archer D.B."/>
            <person name="Baker S.E."/>
            <person name="Benoit I."/>
            <person name="Brakhage A.A."/>
            <person name="Braus G.H."/>
            <person name="Fischer R."/>
            <person name="Frisvad J.C."/>
            <person name="Goldman G.H."/>
            <person name="Houbraken J."/>
            <person name="Oakley B."/>
            <person name="Pocsi I."/>
            <person name="Scazzocchio C."/>
            <person name="Seiboth B."/>
            <person name="vanKuyk P.A."/>
            <person name="Wortman J."/>
            <person name="Dyer P.S."/>
            <person name="Grigoriev I.V."/>
        </authorList>
    </citation>
    <scope>NUCLEOTIDE SEQUENCE [LARGE SCALE GENOMIC DNA]</scope>
    <source>
        <strain evidence="18">CBS 506.65</strain>
    </source>
</reference>
<dbReference type="InterPro" id="IPR027417">
    <property type="entry name" value="P-loop_NTPase"/>
</dbReference>
<organism evidence="17 18">
    <name type="scientific">Penicilliopsis zonata CBS 506.65</name>
    <dbReference type="NCBI Taxonomy" id="1073090"/>
    <lineage>
        <taxon>Eukaryota</taxon>
        <taxon>Fungi</taxon>
        <taxon>Dikarya</taxon>
        <taxon>Ascomycota</taxon>
        <taxon>Pezizomycotina</taxon>
        <taxon>Eurotiomycetes</taxon>
        <taxon>Eurotiomycetidae</taxon>
        <taxon>Eurotiales</taxon>
        <taxon>Aspergillaceae</taxon>
        <taxon>Penicilliopsis</taxon>
    </lineage>
</organism>
<dbReference type="Pfam" id="PF16124">
    <property type="entry name" value="RecQ_Zn_bind"/>
    <property type="match status" value="1"/>
</dbReference>
<evidence type="ECO:0000259" key="15">
    <source>
        <dbReference type="PROSITE" id="PS51192"/>
    </source>
</evidence>
<keyword evidence="9" id="KW-0539">Nucleus</keyword>
<dbReference type="GO" id="GO:0006260">
    <property type="term" value="P:DNA replication"/>
    <property type="evidence" value="ECO:0007669"/>
    <property type="project" value="InterPro"/>
</dbReference>
<dbReference type="InterPro" id="IPR010997">
    <property type="entry name" value="HRDC-like_sf"/>
</dbReference>
<feature type="compositionally biased region" description="Polar residues" evidence="13">
    <location>
        <begin position="370"/>
        <end position="379"/>
    </location>
</feature>
<dbReference type="GO" id="GO:0005634">
    <property type="term" value="C:nucleus"/>
    <property type="evidence" value="ECO:0007669"/>
    <property type="project" value="UniProtKB-SubCell"/>
</dbReference>
<dbReference type="SUPFAM" id="SSF47819">
    <property type="entry name" value="HRDC-like"/>
    <property type="match status" value="1"/>
</dbReference>
<dbReference type="GO" id="GO:0003677">
    <property type="term" value="F:DNA binding"/>
    <property type="evidence" value="ECO:0007669"/>
    <property type="project" value="UniProtKB-KW"/>
</dbReference>
<dbReference type="Proteomes" id="UP000184188">
    <property type="component" value="Unassembled WGS sequence"/>
</dbReference>
<dbReference type="Gene3D" id="3.40.50.300">
    <property type="entry name" value="P-loop containing nucleotide triphosphate hydrolases"/>
    <property type="match status" value="2"/>
</dbReference>
<dbReference type="InterPro" id="IPR014001">
    <property type="entry name" value="Helicase_ATP-bd"/>
</dbReference>
<feature type="domain" description="Helicase C-terminal" evidence="16">
    <location>
        <begin position="918"/>
        <end position="1060"/>
    </location>
</feature>
<evidence type="ECO:0000256" key="10">
    <source>
        <dbReference type="ARBA" id="ARBA00034617"/>
    </source>
</evidence>
<evidence type="ECO:0000256" key="3">
    <source>
        <dbReference type="ARBA" id="ARBA00022741"/>
    </source>
</evidence>
<dbReference type="Pfam" id="PF00270">
    <property type="entry name" value="DEAD"/>
    <property type="match status" value="1"/>
</dbReference>
<keyword evidence="3" id="KW-0547">Nucleotide-binding</keyword>
<dbReference type="InterPro" id="IPR036388">
    <property type="entry name" value="WH-like_DNA-bd_sf"/>
</dbReference>
<dbReference type="STRING" id="1073090.A0A1L9SST9"/>
<evidence type="ECO:0000256" key="12">
    <source>
        <dbReference type="SAM" id="Coils"/>
    </source>
</evidence>
<feature type="region of interest" description="Disordered" evidence="13">
    <location>
        <begin position="90"/>
        <end position="302"/>
    </location>
</feature>
<dbReference type="RefSeq" id="XP_022584677.1">
    <property type="nucleotide sequence ID" value="XM_022728780.1"/>
</dbReference>
<feature type="compositionally biased region" description="Polar residues" evidence="13">
    <location>
        <begin position="321"/>
        <end position="354"/>
    </location>
</feature>
<feature type="compositionally biased region" description="Basic and acidic residues" evidence="13">
    <location>
        <begin position="201"/>
        <end position="210"/>
    </location>
</feature>
<dbReference type="InterPro" id="IPR044876">
    <property type="entry name" value="HRDC_dom_sf"/>
</dbReference>
<keyword evidence="18" id="KW-1185">Reference proteome</keyword>
<dbReference type="FunFam" id="3.40.50.300:FF:001975">
    <property type="entry name" value="ATP-dependent DNA helicase"/>
    <property type="match status" value="1"/>
</dbReference>
<dbReference type="SMART" id="SM00956">
    <property type="entry name" value="RQC"/>
    <property type="match status" value="1"/>
</dbReference>
<feature type="compositionally biased region" description="Basic residues" evidence="13">
    <location>
        <begin position="1465"/>
        <end position="1483"/>
    </location>
</feature>
<feature type="region of interest" description="Disordered" evidence="13">
    <location>
        <begin position="317"/>
        <end position="379"/>
    </location>
</feature>
<gene>
    <name evidence="17" type="ORF">ASPZODRAFT_58591</name>
</gene>
<dbReference type="InterPro" id="IPR011545">
    <property type="entry name" value="DEAD/DEAH_box_helicase_dom"/>
</dbReference>
<feature type="region of interest" description="Disordered" evidence="13">
    <location>
        <begin position="1220"/>
        <end position="1279"/>
    </location>
</feature>
<dbReference type="SUPFAM" id="SSF52540">
    <property type="entry name" value="P-loop containing nucleoside triphosphate hydrolases"/>
    <property type="match status" value="2"/>
</dbReference>
<dbReference type="GO" id="GO:0009378">
    <property type="term" value="F:four-way junction helicase activity"/>
    <property type="evidence" value="ECO:0007669"/>
    <property type="project" value="TreeGrafter"/>
</dbReference>
<evidence type="ECO:0000259" key="16">
    <source>
        <dbReference type="PROSITE" id="PS51194"/>
    </source>
</evidence>
<dbReference type="PROSITE" id="PS51194">
    <property type="entry name" value="HELICASE_CTER"/>
    <property type="match status" value="1"/>
</dbReference>
<dbReference type="InterPro" id="IPR004589">
    <property type="entry name" value="DNA_helicase_ATP-dep_RecQ"/>
</dbReference>
<dbReference type="InterPro" id="IPR002464">
    <property type="entry name" value="DNA/RNA_helicase_DEAH_CS"/>
</dbReference>
<dbReference type="PROSITE" id="PS51192">
    <property type="entry name" value="HELICASE_ATP_BIND_1"/>
    <property type="match status" value="1"/>
</dbReference>
<keyword evidence="7" id="KW-0238">DNA-binding</keyword>
<dbReference type="PROSITE" id="PS00690">
    <property type="entry name" value="DEAH_ATP_HELICASE"/>
    <property type="match status" value="1"/>
</dbReference>
<keyword evidence="8" id="KW-0413">Isomerase</keyword>
<accession>A0A1L9SST9</accession>
<feature type="domain" description="Helicase ATP-binding" evidence="15">
    <location>
        <begin position="707"/>
        <end position="888"/>
    </location>
</feature>
<name>A0A1L9SST9_9EURO</name>
<keyword evidence="12" id="KW-0175">Coiled coil</keyword>
<dbReference type="GO" id="GO:0005694">
    <property type="term" value="C:chromosome"/>
    <property type="evidence" value="ECO:0007669"/>
    <property type="project" value="TreeGrafter"/>
</dbReference>
<dbReference type="SMART" id="SM00490">
    <property type="entry name" value="HELICc"/>
    <property type="match status" value="1"/>
</dbReference>
<dbReference type="GeneID" id="34615244"/>
<feature type="compositionally biased region" description="Polar residues" evidence="13">
    <location>
        <begin position="119"/>
        <end position="130"/>
    </location>
</feature>
<dbReference type="OrthoDB" id="10261556at2759"/>
<protein>
    <recommendedName>
        <fullName evidence="11">DNA 3'-5' helicase</fullName>
        <ecNumber evidence="11">5.6.2.4</ecNumber>
    </recommendedName>
</protein>
<dbReference type="Pfam" id="PF00570">
    <property type="entry name" value="HRDC"/>
    <property type="match status" value="1"/>
</dbReference>
<evidence type="ECO:0000256" key="8">
    <source>
        <dbReference type="ARBA" id="ARBA00023235"/>
    </source>
</evidence>
<evidence type="ECO:0000256" key="7">
    <source>
        <dbReference type="ARBA" id="ARBA00023125"/>
    </source>
</evidence>
<dbReference type="SMART" id="SM00487">
    <property type="entry name" value="DEXDc"/>
    <property type="match status" value="1"/>
</dbReference>
<dbReference type="GO" id="GO:0043138">
    <property type="term" value="F:3'-5' DNA helicase activity"/>
    <property type="evidence" value="ECO:0007669"/>
    <property type="project" value="UniProtKB-EC"/>
</dbReference>
<proteinExistence type="inferred from homology"/>
<dbReference type="Pfam" id="PF00271">
    <property type="entry name" value="Helicase_C"/>
    <property type="match status" value="1"/>
</dbReference>
<dbReference type="Gene3D" id="1.10.10.10">
    <property type="entry name" value="Winged helix-like DNA-binding domain superfamily/Winged helix DNA-binding domain"/>
    <property type="match status" value="1"/>
</dbReference>
<dbReference type="EC" id="5.6.2.4" evidence="11"/>
<dbReference type="Pfam" id="PF09382">
    <property type="entry name" value="RQC"/>
    <property type="match status" value="1"/>
</dbReference>
<dbReference type="FunFam" id="3.40.50.300:FF:000537">
    <property type="entry name" value="Bloom syndrome RecQ-like helicase"/>
    <property type="match status" value="1"/>
</dbReference>
<dbReference type="Gene3D" id="1.10.150.80">
    <property type="entry name" value="HRDC domain"/>
    <property type="match status" value="1"/>
</dbReference>
<dbReference type="InterPro" id="IPR001650">
    <property type="entry name" value="Helicase_C-like"/>
</dbReference>
<evidence type="ECO:0000256" key="2">
    <source>
        <dbReference type="ARBA" id="ARBA00005446"/>
    </source>
</evidence>
<feature type="compositionally biased region" description="Polar residues" evidence="13">
    <location>
        <begin position="139"/>
        <end position="154"/>
    </location>
</feature>
<evidence type="ECO:0000256" key="9">
    <source>
        <dbReference type="ARBA" id="ARBA00023242"/>
    </source>
</evidence>
<comment type="catalytic activity">
    <reaction evidence="10">
        <text>Couples ATP hydrolysis with the unwinding of duplex DNA by translocating in the 3'-5' direction.</text>
        <dbReference type="EC" id="5.6.2.4"/>
    </reaction>
</comment>
<evidence type="ECO:0000313" key="17">
    <source>
        <dbReference type="EMBL" id="OJJ50167.1"/>
    </source>
</evidence>
<evidence type="ECO:0000256" key="4">
    <source>
        <dbReference type="ARBA" id="ARBA00022801"/>
    </source>
</evidence>
<keyword evidence="6" id="KW-0067">ATP-binding</keyword>
<evidence type="ECO:0000256" key="13">
    <source>
        <dbReference type="SAM" id="MobiDB-lite"/>
    </source>
</evidence>
<dbReference type="EMBL" id="KV878337">
    <property type="protein sequence ID" value="OJJ50167.1"/>
    <property type="molecule type" value="Genomic_DNA"/>
</dbReference>
<comment type="similarity">
    <text evidence="2">Belongs to the helicase family. RecQ subfamily.</text>
</comment>
<dbReference type="GO" id="GO:0000724">
    <property type="term" value="P:double-strand break repair via homologous recombination"/>
    <property type="evidence" value="ECO:0007669"/>
    <property type="project" value="TreeGrafter"/>
</dbReference>
<dbReference type="VEuPathDB" id="FungiDB:ASPZODRAFT_58591"/>
<dbReference type="GO" id="GO:0005737">
    <property type="term" value="C:cytoplasm"/>
    <property type="evidence" value="ECO:0007669"/>
    <property type="project" value="TreeGrafter"/>
</dbReference>
<dbReference type="InterPro" id="IPR002121">
    <property type="entry name" value="HRDC_dom"/>
</dbReference>
<feature type="coiled-coil region" evidence="12">
    <location>
        <begin position="476"/>
        <end position="503"/>
    </location>
</feature>
<feature type="compositionally biased region" description="Polar residues" evidence="13">
    <location>
        <begin position="1238"/>
        <end position="1252"/>
    </location>
</feature>
<dbReference type="PROSITE" id="PS50967">
    <property type="entry name" value="HRDC"/>
    <property type="match status" value="1"/>
</dbReference>
<dbReference type="InterPro" id="IPR032284">
    <property type="entry name" value="RecQ_Zn-bd"/>
</dbReference>